<evidence type="ECO:0000313" key="2">
    <source>
        <dbReference type="Proteomes" id="UP001158416"/>
    </source>
</evidence>
<dbReference type="InterPro" id="IPR010982">
    <property type="entry name" value="Lambda_DNA-bd_dom_sf"/>
</dbReference>
<accession>A0AA42PZC1</accession>
<sequence length="77" mass="8976">MYKKDVLHYFKQTKFVAEALGLSHVAVVRWKKIIPELRARKLEEITGGKLRFDKSLYGNKDTQKPFGKLNHENQSSD</sequence>
<proteinExistence type="predicted"/>
<protein>
    <submittedName>
        <fullName evidence="1">Cro/CI family transcriptional regulator</fullName>
    </submittedName>
</protein>
<dbReference type="GO" id="GO:0003677">
    <property type="term" value="F:DNA binding"/>
    <property type="evidence" value="ECO:0007669"/>
    <property type="project" value="InterPro"/>
</dbReference>
<dbReference type="Proteomes" id="UP001158416">
    <property type="component" value="Unassembled WGS sequence"/>
</dbReference>
<dbReference type="Pfam" id="PF14549">
    <property type="entry name" value="P22_Cro"/>
    <property type="match status" value="1"/>
</dbReference>
<dbReference type="AlphaFoldDB" id="A0AA42PZC1"/>
<organism evidence="1 2">
    <name type="scientific">Enterobacter bugandensis</name>
    <dbReference type="NCBI Taxonomy" id="881260"/>
    <lineage>
        <taxon>Bacteria</taxon>
        <taxon>Pseudomonadati</taxon>
        <taxon>Pseudomonadota</taxon>
        <taxon>Gammaproteobacteria</taxon>
        <taxon>Enterobacterales</taxon>
        <taxon>Enterobacteriaceae</taxon>
        <taxon>Enterobacter</taxon>
    </lineage>
</organism>
<dbReference type="RefSeq" id="WP_280030319.1">
    <property type="nucleotide sequence ID" value="NZ_JAOCAP010000020.1"/>
</dbReference>
<evidence type="ECO:0000313" key="1">
    <source>
        <dbReference type="EMBL" id="MDH1321157.1"/>
    </source>
</evidence>
<gene>
    <name evidence="1" type="ORF">N5C39_22560</name>
</gene>
<reference evidence="1" key="1">
    <citation type="submission" date="2022-09" db="EMBL/GenBank/DDBJ databases">
        <title>Intensive care unit water sources are persistently colonized with multi-drug resistant bacteria and are the site of extensive horizontal gene transfer of antibiotic resistance genes.</title>
        <authorList>
            <person name="Diorio-Toth L."/>
        </authorList>
    </citation>
    <scope>NUCLEOTIDE SEQUENCE</scope>
    <source>
        <strain evidence="1">GD03936</strain>
    </source>
</reference>
<comment type="caution">
    <text evidence="1">The sequence shown here is derived from an EMBL/GenBank/DDBJ whole genome shotgun (WGS) entry which is preliminary data.</text>
</comment>
<dbReference type="SUPFAM" id="SSF47413">
    <property type="entry name" value="lambda repressor-like DNA-binding domains"/>
    <property type="match status" value="1"/>
</dbReference>
<dbReference type="EMBL" id="JAOCAP010000020">
    <property type="protein sequence ID" value="MDH1321157.1"/>
    <property type="molecule type" value="Genomic_DNA"/>
</dbReference>
<name>A0AA42PZC1_9ENTR</name>
<dbReference type="Gene3D" id="1.10.260.40">
    <property type="entry name" value="lambda repressor-like DNA-binding domains"/>
    <property type="match status" value="1"/>
</dbReference>